<keyword evidence="6" id="KW-0963">Cytoplasm</keyword>
<dbReference type="STRING" id="1891926.Fuma_02095"/>
<dbReference type="InterPro" id="IPR023397">
    <property type="entry name" value="SAM-dep_MeTrfase_MraW_recog"/>
</dbReference>
<dbReference type="GO" id="GO:0070475">
    <property type="term" value="P:rRNA base methylation"/>
    <property type="evidence" value="ECO:0007669"/>
    <property type="project" value="UniProtKB-UniRule"/>
</dbReference>
<protein>
    <recommendedName>
        <fullName evidence="6">Ribosomal RNA small subunit methyltransferase H</fullName>
        <ecNumber evidence="6">2.1.1.199</ecNumber>
    </recommendedName>
    <alternativeName>
        <fullName evidence="6">16S rRNA m(4)C1402 methyltransferase</fullName>
    </alternativeName>
    <alternativeName>
        <fullName evidence="6">rRNA (cytosine-N(4)-)-methyltransferase RsmH</fullName>
    </alternativeName>
</protein>
<dbReference type="HAMAP" id="MF_01007">
    <property type="entry name" value="16SrRNA_methyltr_H"/>
    <property type="match status" value="1"/>
</dbReference>
<comment type="catalytic activity">
    <reaction evidence="6">
        <text>cytidine(1402) in 16S rRNA + S-adenosyl-L-methionine = N(4)-methylcytidine(1402) in 16S rRNA + S-adenosyl-L-homocysteine + H(+)</text>
        <dbReference type="Rhea" id="RHEA:42928"/>
        <dbReference type="Rhea" id="RHEA-COMP:10286"/>
        <dbReference type="Rhea" id="RHEA-COMP:10287"/>
        <dbReference type="ChEBI" id="CHEBI:15378"/>
        <dbReference type="ChEBI" id="CHEBI:57856"/>
        <dbReference type="ChEBI" id="CHEBI:59789"/>
        <dbReference type="ChEBI" id="CHEBI:74506"/>
        <dbReference type="ChEBI" id="CHEBI:82748"/>
        <dbReference type="EC" id="2.1.1.199"/>
    </reaction>
</comment>
<comment type="similarity">
    <text evidence="1 6">Belongs to the methyltransferase superfamily. RsmH family.</text>
</comment>
<dbReference type="NCBIfam" id="TIGR00006">
    <property type="entry name" value="16S rRNA (cytosine(1402)-N(4))-methyltransferase RsmH"/>
    <property type="match status" value="1"/>
</dbReference>
<evidence type="ECO:0000313" key="8">
    <source>
        <dbReference type="EMBL" id="APZ92484.1"/>
    </source>
</evidence>
<evidence type="ECO:0000256" key="2">
    <source>
        <dbReference type="ARBA" id="ARBA00022552"/>
    </source>
</evidence>
<dbReference type="KEGG" id="fmr:Fuma_02095"/>
<dbReference type="SUPFAM" id="SSF53335">
    <property type="entry name" value="S-adenosyl-L-methionine-dependent methyltransferases"/>
    <property type="match status" value="1"/>
</dbReference>
<sequence length="285" mass="31424">MPREVLHYLQLSDGLTVLDGTVGAAGHSSKIVEKIGSAGRLFGFDRDPMMLQFAREKLPEDNVTLFHSSYTNAQELLAEAGVEGVDRVLLDLGLSSDQLSDRERGFGFDAGGPLDMRFDTSRGQTAAELLQTSDQAKIAQILTDFGEEKFARQIADEVCRRKSTNRITTTQDLEDCIRSAIPRGAAGSRNPATRAFQALRIAVNDELKHVQDMMNSVLPSILKPDGIAVILTFHSLEDRIVKSAFKGQQQWQPLTKTPIEATPAEIRLNPRSRSAKLRAATRKHP</sequence>
<evidence type="ECO:0000256" key="3">
    <source>
        <dbReference type="ARBA" id="ARBA00022603"/>
    </source>
</evidence>
<organism evidence="8 9">
    <name type="scientific">Fuerstiella marisgermanici</name>
    <dbReference type="NCBI Taxonomy" id="1891926"/>
    <lineage>
        <taxon>Bacteria</taxon>
        <taxon>Pseudomonadati</taxon>
        <taxon>Planctomycetota</taxon>
        <taxon>Planctomycetia</taxon>
        <taxon>Planctomycetales</taxon>
        <taxon>Planctomycetaceae</taxon>
        <taxon>Fuerstiella</taxon>
    </lineage>
</organism>
<evidence type="ECO:0000256" key="4">
    <source>
        <dbReference type="ARBA" id="ARBA00022679"/>
    </source>
</evidence>
<evidence type="ECO:0000256" key="6">
    <source>
        <dbReference type="HAMAP-Rule" id="MF_01007"/>
    </source>
</evidence>
<proteinExistence type="inferred from homology"/>
<evidence type="ECO:0000256" key="5">
    <source>
        <dbReference type="ARBA" id="ARBA00022691"/>
    </source>
</evidence>
<comment type="function">
    <text evidence="6">Specifically methylates the N4 position of cytidine in position 1402 (C1402) of 16S rRNA.</text>
</comment>
<gene>
    <name evidence="6 8" type="primary">rsmH</name>
    <name evidence="8" type="ORF">Fuma_02095</name>
</gene>
<dbReference type="InterPro" id="IPR029063">
    <property type="entry name" value="SAM-dependent_MTases_sf"/>
</dbReference>
<evidence type="ECO:0000313" key="9">
    <source>
        <dbReference type="Proteomes" id="UP000187735"/>
    </source>
</evidence>
<evidence type="ECO:0000256" key="7">
    <source>
        <dbReference type="SAM" id="MobiDB-lite"/>
    </source>
</evidence>
<feature type="region of interest" description="Disordered" evidence="7">
    <location>
        <begin position="266"/>
        <end position="285"/>
    </location>
</feature>
<dbReference type="CDD" id="cd02440">
    <property type="entry name" value="AdoMet_MTases"/>
    <property type="match status" value="1"/>
</dbReference>
<accession>A0A1P8WEI6</accession>
<dbReference type="PANTHER" id="PTHR11265">
    <property type="entry name" value="S-ADENOSYL-METHYLTRANSFERASE MRAW"/>
    <property type="match status" value="1"/>
</dbReference>
<dbReference type="Proteomes" id="UP000187735">
    <property type="component" value="Chromosome"/>
</dbReference>
<dbReference type="GO" id="GO:0005737">
    <property type="term" value="C:cytoplasm"/>
    <property type="evidence" value="ECO:0007669"/>
    <property type="project" value="UniProtKB-SubCell"/>
</dbReference>
<feature type="binding site" evidence="6">
    <location>
        <position position="70"/>
    </location>
    <ligand>
        <name>S-adenosyl-L-methionine</name>
        <dbReference type="ChEBI" id="CHEBI:59789"/>
    </ligand>
</feature>
<keyword evidence="4 6" id="KW-0808">Transferase</keyword>
<dbReference type="Gene3D" id="3.40.50.150">
    <property type="entry name" value="Vaccinia Virus protein VP39"/>
    <property type="match status" value="1"/>
</dbReference>
<keyword evidence="2 6" id="KW-0698">rRNA processing</keyword>
<reference evidence="8 9" key="1">
    <citation type="journal article" date="2016" name="Front. Microbiol.">
        <title>Fuerstia marisgermanicae gen. nov., sp. nov., an Unusual Member of the Phylum Planctomycetes from the German Wadden Sea.</title>
        <authorList>
            <person name="Kohn T."/>
            <person name="Heuer A."/>
            <person name="Jogler M."/>
            <person name="Vollmers J."/>
            <person name="Boedeker C."/>
            <person name="Bunk B."/>
            <person name="Rast P."/>
            <person name="Borchert D."/>
            <person name="Glockner I."/>
            <person name="Freese H.M."/>
            <person name="Klenk H.P."/>
            <person name="Overmann J."/>
            <person name="Kaster A.K."/>
            <person name="Rohde M."/>
            <person name="Wiegand S."/>
            <person name="Jogler C."/>
        </authorList>
    </citation>
    <scope>NUCLEOTIDE SEQUENCE [LARGE SCALE GENOMIC DNA]</scope>
    <source>
        <strain evidence="8 9">NH11</strain>
    </source>
</reference>
<dbReference type="InterPro" id="IPR002903">
    <property type="entry name" value="RsmH"/>
</dbReference>
<feature type="binding site" evidence="6">
    <location>
        <position position="98"/>
    </location>
    <ligand>
        <name>S-adenosyl-L-methionine</name>
        <dbReference type="ChEBI" id="CHEBI:59789"/>
    </ligand>
</feature>
<comment type="subcellular location">
    <subcellularLocation>
        <location evidence="6">Cytoplasm</location>
    </subcellularLocation>
</comment>
<name>A0A1P8WEI6_9PLAN</name>
<dbReference type="GO" id="GO:0071424">
    <property type="term" value="F:rRNA (cytosine-N4-)-methyltransferase activity"/>
    <property type="evidence" value="ECO:0007669"/>
    <property type="project" value="UniProtKB-UniRule"/>
</dbReference>
<feature type="binding site" evidence="6">
    <location>
        <begin position="25"/>
        <end position="27"/>
    </location>
    <ligand>
        <name>S-adenosyl-L-methionine</name>
        <dbReference type="ChEBI" id="CHEBI:59789"/>
    </ligand>
</feature>
<keyword evidence="9" id="KW-1185">Reference proteome</keyword>
<dbReference type="EMBL" id="CP017641">
    <property type="protein sequence ID" value="APZ92484.1"/>
    <property type="molecule type" value="Genomic_DNA"/>
</dbReference>
<dbReference type="SUPFAM" id="SSF81799">
    <property type="entry name" value="Putative methyltransferase TM0872, insert domain"/>
    <property type="match status" value="1"/>
</dbReference>
<dbReference type="Gene3D" id="1.10.150.170">
    <property type="entry name" value="Putative methyltransferase TM0872, insert domain"/>
    <property type="match status" value="1"/>
</dbReference>
<dbReference type="Pfam" id="PF01795">
    <property type="entry name" value="Methyltransf_5"/>
    <property type="match status" value="1"/>
</dbReference>
<feature type="compositionally biased region" description="Basic residues" evidence="7">
    <location>
        <begin position="273"/>
        <end position="285"/>
    </location>
</feature>
<feature type="binding site" evidence="6">
    <location>
        <position position="45"/>
    </location>
    <ligand>
        <name>S-adenosyl-L-methionine</name>
        <dbReference type="ChEBI" id="CHEBI:59789"/>
    </ligand>
</feature>
<dbReference type="PANTHER" id="PTHR11265:SF0">
    <property type="entry name" value="12S RRNA N4-METHYLCYTIDINE METHYLTRANSFERASE"/>
    <property type="match status" value="1"/>
</dbReference>
<dbReference type="PIRSF" id="PIRSF004486">
    <property type="entry name" value="MraW"/>
    <property type="match status" value="1"/>
</dbReference>
<feature type="binding site" evidence="6">
    <location>
        <position position="91"/>
    </location>
    <ligand>
        <name>S-adenosyl-L-methionine</name>
        <dbReference type="ChEBI" id="CHEBI:59789"/>
    </ligand>
</feature>
<dbReference type="EC" id="2.1.1.199" evidence="6"/>
<dbReference type="AlphaFoldDB" id="A0A1P8WEI6"/>
<evidence type="ECO:0000256" key="1">
    <source>
        <dbReference type="ARBA" id="ARBA00010396"/>
    </source>
</evidence>
<keyword evidence="5 6" id="KW-0949">S-adenosyl-L-methionine</keyword>
<keyword evidence="3 6" id="KW-0489">Methyltransferase</keyword>